<name>A0A3A2Z5L0_9EURO</name>
<dbReference type="InterPro" id="IPR018328">
    <property type="entry name" value="Rad4_beta-hairpin_dom3"/>
</dbReference>
<protein>
    <submittedName>
        <fullName evidence="10">DNA repair protein</fullName>
    </submittedName>
</protein>
<dbReference type="InterPro" id="IPR018327">
    <property type="entry name" value="BHD_2"/>
</dbReference>
<dbReference type="SMART" id="SM01031">
    <property type="entry name" value="BHD_2"/>
    <property type="match status" value="1"/>
</dbReference>
<proteinExistence type="inferred from homology"/>
<dbReference type="GO" id="GO:0000111">
    <property type="term" value="C:nucleotide-excision repair factor 2 complex"/>
    <property type="evidence" value="ECO:0007669"/>
    <property type="project" value="TreeGrafter"/>
</dbReference>
<feature type="region of interest" description="Disordered" evidence="6">
    <location>
        <begin position="1"/>
        <end position="102"/>
    </location>
</feature>
<dbReference type="AlphaFoldDB" id="A0A3A2Z5L0"/>
<feature type="domain" description="Rad4 beta-hairpin" evidence="7">
    <location>
        <begin position="496"/>
        <end position="556"/>
    </location>
</feature>
<dbReference type="GO" id="GO:0006298">
    <property type="term" value="P:mismatch repair"/>
    <property type="evidence" value="ECO:0007669"/>
    <property type="project" value="TreeGrafter"/>
</dbReference>
<dbReference type="Pfam" id="PF10403">
    <property type="entry name" value="BHD_1"/>
    <property type="match status" value="1"/>
</dbReference>
<comment type="similarity">
    <text evidence="2">Belongs to the XPC family.</text>
</comment>
<feature type="compositionally biased region" description="Polar residues" evidence="6">
    <location>
        <begin position="357"/>
        <end position="369"/>
    </location>
</feature>
<dbReference type="SMART" id="SM01032">
    <property type="entry name" value="BHD_3"/>
    <property type="match status" value="1"/>
</dbReference>
<evidence type="ECO:0000256" key="1">
    <source>
        <dbReference type="ARBA" id="ARBA00004123"/>
    </source>
</evidence>
<feature type="compositionally biased region" description="Basic and acidic residues" evidence="6">
    <location>
        <begin position="845"/>
        <end position="861"/>
    </location>
</feature>
<evidence type="ECO:0000256" key="5">
    <source>
        <dbReference type="ARBA" id="ARBA00023242"/>
    </source>
</evidence>
<dbReference type="InterPro" id="IPR018325">
    <property type="entry name" value="Rad4/PNGase_transGLS-fold"/>
</dbReference>
<evidence type="ECO:0000256" key="2">
    <source>
        <dbReference type="ARBA" id="ARBA00009525"/>
    </source>
</evidence>
<dbReference type="GO" id="GO:0071942">
    <property type="term" value="C:XPC complex"/>
    <property type="evidence" value="ECO:0007669"/>
    <property type="project" value="TreeGrafter"/>
</dbReference>
<dbReference type="PANTHER" id="PTHR12135">
    <property type="entry name" value="DNA REPAIR PROTEIN XP-C / RAD4"/>
    <property type="match status" value="1"/>
</dbReference>
<dbReference type="SUPFAM" id="SSF54001">
    <property type="entry name" value="Cysteine proteinases"/>
    <property type="match status" value="1"/>
</dbReference>
<feature type="region of interest" description="Disordered" evidence="6">
    <location>
        <begin position="712"/>
        <end position="799"/>
    </location>
</feature>
<evidence type="ECO:0000313" key="11">
    <source>
        <dbReference type="Proteomes" id="UP000266188"/>
    </source>
</evidence>
<dbReference type="GO" id="GO:0003684">
    <property type="term" value="F:damaged DNA binding"/>
    <property type="evidence" value="ECO:0007669"/>
    <property type="project" value="InterPro"/>
</dbReference>
<feature type="compositionally biased region" description="Basic and acidic residues" evidence="6">
    <location>
        <begin position="61"/>
        <end position="71"/>
    </location>
</feature>
<dbReference type="Gene3D" id="3.30.60.290">
    <property type="entry name" value="Rad4, beta-hairpin domain BHD2"/>
    <property type="match status" value="1"/>
</dbReference>
<evidence type="ECO:0000313" key="10">
    <source>
        <dbReference type="EMBL" id="RJE18382.1"/>
    </source>
</evidence>
<dbReference type="STRING" id="2070753.A0A3A2Z5L0"/>
<dbReference type="Gene3D" id="3.30.70.2460">
    <property type="entry name" value="Rad4, beta-hairpin domain BHD3"/>
    <property type="match status" value="1"/>
</dbReference>
<evidence type="ECO:0000256" key="3">
    <source>
        <dbReference type="ARBA" id="ARBA00022763"/>
    </source>
</evidence>
<feature type="compositionally biased region" description="Basic residues" evidence="6">
    <location>
        <begin position="1"/>
        <end position="17"/>
    </location>
</feature>
<dbReference type="Pfam" id="PF10404">
    <property type="entry name" value="BHD_2"/>
    <property type="match status" value="1"/>
</dbReference>
<evidence type="ECO:0000259" key="8">
    <source>
        <dbReference type="SMART" id="SM01031"/>
    </source>
</evidence>
<dbReference type="OrthoDB" id="300780at2759"/>
<dbReference type="Pfam" id="PF03835">
    <property type="entry name" value="Rad4"/>
    <property type="match status" value="1"/>
</dbReference>
<keyword evidence="3" id="KW-0227">DNA damage</keyword>
<comment type="caution">
    <text evidence="10">The sequence shown here is derived from an EMBL/GenBank/DDBJ whole genome shotgun (WGS) entry which is preliminary data.</text>
</comment>
<evidence type="ECO:0000259" key="9">
    <source>
        <dbReference type="SMART" id="SM01032"/>
    </source>
</evidence>
<feature type="domain" description="Rad4 beta-hairpin" evidence="8">
    <location>
        <begin position="558"/>
        <end position="617"/>
    </location>
</feature>
<evidence type="ECO:0000259" key="7">
    <source>
        <dbReference type="SMART" id="SM01030"/>
    </source>
</evidence>
<gene>
    <name evidence="10" type="ORF">PHISCL_09281</name>
</gene>
<feature type="compositionally biased region" description="Polar residues" evidence="6">
    <location>
        <begin position="332"/>
        <end position="350"/>
    </location>
</feature>
<accession>A0A3A2Z5L0</accession>
<dbReference type="Gene3D" id="3.90.260.10">
    <property type="entry name" value="Transglutaminase-like"/>
    <property type="match status" value="1"/>
</dbReference>
<dbReference type="InterPro" id="IPR018326">
    <property type="entry name" value="Rad4_beta-hairpin_dom1"/>
</dbReference>
<sequence>MRRGATRPARGRNRQTRRTGAQDDGHENEIPGVYREMLAEAEARSVPSIESERSTKRRRVGERSAYIRETESPEIQVVEDKNEGGHLQTVYDYDAPSDDDSDIEWEDIDLQQVPSDTTQTPVSNPSEESLQITFGPGTKETKKVVRRHKPLSAAEKKLRLDIHKAHVLCLLRHVDLRNRWCNDSELQDLLMPMLSRRTIALLNPRENQEKFTRSTEFMNGLNEAADIFGRRFRITSPGMRRAYWTPDPESLKQKMKSMMSNAEVFLSKEDFIKQAKTLSGSRDFGAQLFCALLRSVAVEARIVCSLQPLPFSGTVKDMNPKSFHGAIPTDGHGTSANELSTAASGSNTSRPGIRRINQPQFSRSHPARNSTRDPPAILRESPYPVFWVEAFNEAVQKWIVADVMVTKTLAKPHRLEPPSGDSLNSMSYVVAFEEDVSAKDVTRRYTNAFNTKVHKLRVESTKGGEEWWKKTMRFYEKPFADDRDINETAEMTSKTAGEPMPRSIQDFKTHPFYALERHLRRNEVIFPKRQTGTVAVGRSGSENQTQEPVYRRSDVHLVRSATGWYRLGRDIKMGEQPLKRVSAHPNKNAVIDVDEDDMETAETALYAEFQTEPYKPPPVVGGKVPKNAYGNLDVYMPSMIPPGGIHIRHPDATQAAKILGIDYSPAVTGFDFKGRHGTAGAELEAKTTQALRLWKGFLVRLRIAERVKGYAVEGDNGPSSEMSDVEYEESEDTAGGFLPESDQGSAPPVDNSCKHEQDETLGGGFIPDEGEINIEQSASTHFEPNHTQRRQHTERSSRYSLVVVPKDQFAENVSRIPKNLDSTESQTTIAPSSEAKAAVSGGHQHGLDAKSRTISVEEKSTADNMGSFDPKEPSPQAGSQADAHGYPDNGSDSDYQGSMLSEDPEDADSFPEWLL</sequence>
<feature type="region of interest" description="Disordered" evidence="6">
    <location>
        <begin position="814"/>
        <end position="915"/>
    </location>
</feature>
<keyword evidence="5" id="KW-0539">Nucleus</keyword>
<feature type="domain" description="Rad4 beta-hairpin" evidence="9">
    <location>
        <begin position="624"/>
        <end position="694"/>
    </location>
</feature>
<reference evidence="11" key="1">
    <citation type="submission" date="2017-02" db="EMBL/GenBank/DDBJ databases">
        <authorList>
            <person name="Tafer H."/>
            <person name="Lopandic K."/>
        </authorList>
    </citation>
    <scope>NUCLEOTIDE SEQUENCE [LARGE SCALE GENOMIC DNA]</scope>
    <source>
        <strain evidence="11">CBS 366.77</strain>
    </source>
</reference>
<dbReference type="GO" id="GO:0003697">
    <property type="term" value="F:single-stranded DNA binding"/>
    <property type="evidence" value="ECO:0007669"/>
    <property type="project" value="TreeGrafter"/>
</dbReference>
<dbReference type="EMBL" id="MVGC01000562">
    <property type="protein sequence ID" value="RJE18382.1"/>
    <property type="molecule type" value="Genomic_DNA"/>
</dbReference>
<feature type="compositionally biased region" description="Basic and acidic residues" evidence="6">
    <location>
        <begin position="20"/>
        <end position="29"/>
    </location>
</feature>
<dbReference type="GO" id="GO:0006289">
    <property type="term" value="P:nucleotide-excision repair"/>
    <property type="evidence" value="ECO:0007669"/>
    <property type="project" value="InterPro"/>
</dbReference>
<dbReference type="Gene3D" id="2.20.20.110">
    <property type="entry name" value="Rad4, beta-hairpin domain BHD1"/>
    <property type="match status" value="1"/>
</dbReference>
<dbReference type="Proteomes" id="UP000266188">
    <property type="component" value="Unassembled WGS sequence"/>
</dbReference>
<keyword evidence="11" id="KW-1185">Reference proteome</keyword>
<dbReference type="InterPro" id="IPR038765">
    <property type="entry name" value="Papain-like_cys_pep_sf"/>
</dbReference>
<dbReference type="Pfam" id="PF10405">
    <property type="entry name" value="BHD_3"/>
    <property type="match status" value="1"/>
</dbReference>
<dbReference type="InterPro" id="IPR042488">
    <property type="entry name" value="Rad4_BHD3_sf"/>
</dbReference>
<organism evidence="10 11">
    <name type="scientific">Aspergillus sclerotialis</name>
    <dbReference type="NCBI Taxonomy" id="2070753"/>
    <lineage>
        <taxon>Eukaryota</taxon>
        <taxon>Fungi</taxon>
        <taxon>Dikarya</taxon>
        <taxon>Ascomycota</taxon>
        <taxon>Pezizomycotina</taxon>
        <taxon>Eurotiomycetes</taxon>
        <taxon>Eurotiomycetidae</taxon>
        <taxon>Eurotiales</taxon>
        <taxon>Aspergillaceae</taxon>
        <taxon>Aspergillus</taxon>
        <taxon>Aspergillus subgen. Polypaecilum</taxon>
    </lineage>
</organism>
<dbReference type="PANTHER" id="PTHR12135:SF0">
    <property type="entry name" value="DNA REPAIR PROTEIN COMPLEMENTING XP-C CELLS"/>
    <property type="match status" value="1"/>
</dbReference>
<feature type="compositionally biased region" description="Basic and acidic residues" evidence="6">
    <location>
        <begin position="783"/>
        <end position="797"/>
    </location>
</feature>
<feature type="compositionally biased region" description="Acidic residues" evidence="6">
    <location>
        <begin position="723"/>
        <end position="732"/>
    </location>
</feature>
<comment type="subcellular location">
    <subcellularLocation>
        <location evidence="1">Nucleus</location>
    </subcellularLocation>
</comment>
<keyword evidence="4" id="KW-0234">DNA repair</keyword>
<dbReference type="InterPro" id="IPR004583">
    <property type="entry name" value="DNA_repair_Rad4"/>
</dbReference>
<feature type="compositionally biased region" description="Polar residues" evidence="6">
    <location>
        <begin position="820"/>
        <end position="831"/>
    </location>
</feature>
<feature type="compositionally biased region" description="Polar residues" evidence="6">
    <location>
        <begin position="890"/>
        <end position="899"/>
    </location>
</feature>
<dbReference type="GO" id="GO:0005737">
    <property type="term" value="C:cytoplasm"/>
    <property type="evidence" value="ECO:0007669"/>
    <property type="project" value="TreeGrafter"/>
</dbReference>
<evidence type="ECO:0000256" key="4">
    <source>
        <dbReference type="ARBA" id="ARBA00023204"/>
    </source>
</evidence>
<dbReference type="SMART" id="SM01030">
    <property type="entry name" value="BHD_1"/>
    <property type="match status" value="1"/>
</dbReference>
<evidence type="ECO:0000256" key="6">
    <source>
        <dbReference type="SAM" id="MobiDB-lite"/>
    </source>
</evidence>
<dbReference type="InterPro" id="IPR036985">
    <property type="entry name" value="Transglutaminase-like_sf"/>
</dbReference>
<feature type="region of interest" description="Disordered" evidence="6">
    <location>
        <begin position="324"/>
        <end position="376"/>
    </location>
</feature>